<comment type="caution">
    <text evidence="2">The sequence shown here is derived from an EMBL/GenBank/DDBJ whole genome shotgun (WGS) entry which is preliminary data.</text>
</comment>
<dbReference type="AlphaFoldDB" id="A0A4Q7VNT7"/>
<evidence type="ECO:0000313" key="3">
    <source>
        <dbReference type="Proteomes" id="UP000293671"/>
    </source>
</evidence>
<accession>A0A4Q7VNT7</accession>
<dbReference type="RefSeq" id="WP_242616928.1">
    <property type="nucleotide sequence ID" value="NZ_SHKP01000006.1"/>
</dbReference>
<proteinExistence type="predicted"/>
<dbReference type="Pfam" id="PF06804">
    <property type="entry name" value="Lipoprotein_18"/>
    <property type="match status" value="1"/>
</dbReference>
<feature type="chain" id="PRO_5020469726" evidence="1">
    <location>
        <begin position="19"/>
        <end position="383"/>
    </location>
</feature>
<evidence type="ECO:0000256" key="1">
    <source>
        <dbReference type="SAM" id="SignalP"/>
    </source>
</evidence>
<keyword evidence="1" id="KW-0732">Signal</keyword>
<organism evidence="2 3">
    <name type="scientific">Rivibacter subsaxonicus</name>
    <dbReference type="NCBI Taxonomy" id="457575"/>
    <lineage>
        <taxon>Bacteria</taxon>
        <taxon>Pseudomonadati</taxon>
        <taxon>Pseudomonadota</taxon>
        <taxon>Betaproteobacteria</taxon>
        <taxon>Burkholderiales</taxon>
        <taxon>Rivibacter</taxon>
    </lineage>
</organism>
<dbReference type="Gene3D" id="3.30.310.170">
    <property type="entry name" value="Outer membrane protein assembly factor BamC"/>
    <property type="match status" value="1"/>
</dbReference>
<dbReference type="PROSITE" id="PS51257">
    <property type="entry name" value="PROKAR_LIPOPROTEIN"/>
    <property type="match status" value="1"/>
</dbReference>
<dbReference type="EMBL" id="SHKP01000006">
    <property type="protein sequence ID" value="RZT97884.1"/>
    <property type="molecule type" value="Genomic_DNA"/>
</dbReference>
<protein>
    <submittedName>
        <fullName evidence="2">Beta-barrel assembly machine subunit BamC</fullName>
    </submittedName>
</protein>
<dbReference type="InterPro" id="IPR010653">
    <property type="entry name" value="NlpB/DapX"/>
</dbReference>
<dbReference type="InterPro" id="IPR042268">
    <property type="entry name" value="BamC_C"/>
</dbReference>
<sequence>MIRSRLSSLLRLSPLALAAALAACSSINSSLEGDKVDYKNSGTKQVSLEVPPDLSALQRDQRYAPVAGAVNASALQGGAAPTPVLQSATGVAPTQVGNVKLMRDGDTRWLSTTLTPDQVWPQLSQFWTENGFTLDVEQRDAGVMQTNWNENRAKLQQDIIRNTLGKVLDNFYDTGERDSFRTRIERTPTGSEIFISHRGMVEVYIDQQKVSTTWRPRPADPQLEAAMLARLMTKLGAQEEQVKAQVAATGASDLPARARMLPAATGTAMQVDEPFDRAWRRVGLALDRSGFTVEDRDRAQGLFFVRYIDPSMIGKGDPGWTDKVFGLFSGGEKKPQNSGPARYRVALKGEGQATTLAVQNLQGEVLNDDAAQGILKVLVNELK</sequence>
<keyword evidence="3" id="KW-1185">Reference proteome</keyword>
<reference evidence="2 3" key="1">
    <citation type="submission" date="2019-02" db="EMBL/GenBank/DDBJ databases">
        <title>Genomic Encyclopedia of Type Strains, Phase IV (KMG-IV): sequencing the most valuable type-strain genomes for metagenomic binning, comparative biology and taxonomic classification.</title>
        <authorList>
            <person name="Goeker M."/>
        </authorList>
    </citation>
    <scope>NUCLEOTIDE SEQUENCE [LARGE SCALE GENOMIC DNA]</scope>
    <source>
        <strain evidence="2 3">DSM 19570</strain>
    </source>
</reference>
<evidence type="ECO:0000313" key="2">
    <source>
        <dbReference type="EMBL" id="RZT97884.1"/>
    </source>
</evidence>
<name>A0A4Q7VNT7_9BURK</name>
<gene>
    <name evidence="2" type="ORF">EV670_2284</name>
</gene>
<feature type="signal peptide" evidence="1">
    <location>
        <begin position="1"/>
        <end position="18"/>
    </location>
</feature>
<dbReference type="Proteomes" id="UP000293671">
    <property type="component" value="Unassembled WGS sequence"/>
</dbReference>